<comment type="caution">
    <text evidence="3">The sequence shown here is derived from an EMBL/GenBank/DDBJ whole genome shotgun (WGS) entry which is preliminary data.</text>
</comment>
<gene>
    <name evidence="3" type="ORF">JCM6292_870</name>
</gene>
<dbReference type="GO" id="GO:0006571">
    <property type="term" value="P:tyrosine biosynthetic process"/>
    <property type="evidence" value="ECO:0007669"/>
    <property type="project" value="InterPro"/>
</dbReference>
<dbReference type="InterPro" id="IPR050812">
    <property type="entry name" value="Preph/Arog_dehydrog"/>
</dbReference>
<reference evidence="3 4" key="1">
    <citation type="journal article" date="2014" name="Genome Announc.">
        <title>Draft Genome Sequences of Three Strains of Bacteroides pyogenes Isolated from a Cat and Swine.</title>
        <authorList>
            <person name="Sakamoto M."/>
            <person name="Oshima K."/>
            <person name="Suda W."/>
            <person name="Kitamura K."/>
            <person name="Iida T."/>
            <person name="Hattori M."/>
            <person name="Ohkuma M."/>
        </authorList>
    </citation>
    <scope>NUCLEOTIDE SEQUENCE [LARGE SCALE GENOMIC DNA]</scope>
    <source>
        <strain evidence="3 4">JCM 6292</strain>
    </source>
</reference>
<dbReference type="GO" id="GO:0070403">
    <property type="term" value="F:NAD+ binding"/>
    <property type="evidence" value="ECO:0007669"/>
    <property type="project" value="InterPro"/>
</dbReference>
<accession>W4P4H4</accession>
<evidence type="ECO:0000313" key="4">
    <source>
        <dbReference type="Proteomes" id="UP000018861"/>
    </source>
</evidence>
<dbReference type="FunFam" id="3.40.50.720:FF:000232">
    <property type="entry name" value="Prephenate dehydrogenase family protein"/>
    <property type="match status" value="1"/>
</dbReference>
<proteinExistence type="predicted"/>
<feature type="domain" description="Prephenate/arogenate dehydrogenase" evidence="2">
    <location>
        <begin position="1"/>
        <end position="118"/>
    </location>
</feature>
<dbReference type="Proteomes" id="UP000018861">
    <property type="component" value="Unassembled WGS sequence"/>
</dbReference>
<evidence type="ECO:0000256" key="1">
    <source>
        <dbReference type="ARBA" id="ARBA00023002"/>
    </source>
</evidence>
<dbReference type="AlphaFoldDB" id="W4P4H4"/>
<dbReference type="PANTHER" id="PTHR21363:SF0">
    <property type="entry name" value="PREPHENATE DEHYDROGENASE [NADP(+)]"/>
    <property type="match status" value="1"/>
</dbReference>
<dbReference type="InterPro" id="IPR046826">
    <property type="entry name" value="PDH_N"/>
</dbReference>
<dbReference type="InterPro" id="IPR036291">
    <property type="entry name" value="NAD(P)-bd_dom_sf"/>
</dbReference>
<dbReference type="SUPFAM" id="SSF51735">
    <property type="entry name" value="NAD(P)-binding Rossmann-fold domains"/>
    <property type="match status" value="1"/>
</dbReference>
<keyword evidence="1" id="KW-0560">Oxidoreductase</keyword>
<protein>
    <submittedName>
        <fullName evidence="3">Prephenate and/or arogenate dehydrogenase</fullName>
    </submittedName>
</protein>
<evidence type="ECO:0000259" key="2">
    <source>
        <dbReference type="PROSITE" id="PS51176"/>
    </source>
</evidence>
<dbReference type="GO" id="GO:0008977">
    <property type="term" value="F:prephenate dehydrogenase (NAD+) activity"/>
    <property type="evidence" value="ECO:0007669"/>
    <property type="project" value="InterPro"/>
</dbReference>
<dbReference type="GO" id="GO:0004665">
    <property type="term" value="F:prephenate dehydrogenase (NADP+) activity"/>
    <property type="evidence" value="ECO:0007669"/>
    <property type="project" value="InterPro"/>
</dbReference>
<dbReference type="PROSITE" id="PS51176">
    <property type="entry name" value="PDH_ADH"/>
    <property type="match status" value="1"/>
</dbReference>
<dbReference type="EMBL" id="BAIQ01000006">
    <property type="protein sequence ID" value="GAE14701.1"/>
    <property type="molecule type" value="Genomic_DNA"/>
</dbReference>
<sequence length="118" mass="13421">MRILILGAGKMGSFFTDILSFRHETAVFDVNPHQLRFVYNTYRFTTLEEIRDFEPELVINAATVKYTLDAFRKVLPVLPKDCIISDIASVKNGLKKFYEESGFRYVSTHPCSAPPSPA</sequence>
<dbReference type="PANTHER" id="PTHR21363">
    <property type="entry name" value="PREPHENATE DEHYDROGENASE"/>
    <property type="match status" value="1"/>
</dbReference>
<dbReference type="Gene3D" id="3.40.50.720">
    <property type="entry name" value="NAD(P)-binding Rossmann-like Domain"/>
    <property type="match status" value="1"/>
</dbReference>
<dbReference type="Pfam" id="PF02153">
    <property type="entry name" value="PDH_N"/>
    <property type="match status" value="1"/>
</dbReference>
<dbReference type="InterPro" id="IPR003099">
    <property type="entry name" value="Prephen_DH"/>
</dbReference>
<evidence type="ECO:0000313" key="3">
    <source>
        <dbReference type="EMBL" id="GAE14701.1"/>
    </source>
</evidence>
<organism evidence="3 4">
    <name type="scientific">Bacteroides pyogenes JCM 6292</name>
    <dbReference type="NCBI Taxonomy" id="1235809"/>
    <lineage>
        <taxon>Bacteria</taxon>
        <taxon>Pseudomonadati</taxon>
        <taxon>Bacteroidota</taxon>
        <taxon>Bacteroidia</taxon>
        <taxon>Bacteroidales</taxon>
        <taxon>Bacteroidaceae</taxon>
        <taxon>Bacteroides</taxon>
    </lineage>
</organism>
<name>W4P4H4_9BACE</name>